<dbReference type="InterPro" id="IPR025289">
    <property type="entry name" value="DUF4081"/>
</dbReference>
<feature type="domain" description="N-acetyltransferase" evidence="1">
    <location>
        <begin position="136"/>
        <end position="275"/>
    </location>
</feature>
<evidence type="ECO:0000313" key="2">
    <source>
        <dbReference type="EMBL" id="PFG16404.1"/>
    </source>
</evidence>
<dbReference type="Pfam" id="PF13312">
    <property type="entry name" value="DUF4081"/>
    <property type="match status" value="1"/>
</dbReference>
<dbReference type="PROSITE" id="PS51186">
    <property type="entry name" value="GNAT"/>
    <property type="match status" value="1"/>
</dbReference>
<dbReference type="OrthoDB" id="5241264at2"/>
<dbReference type="InterPro" id="IPR016181">
    <property type="entry name" value="Acyl_CoA_acyltransferase"/>
</dbReference>
<dbReference type="InterPro" id="IPR000182">
    <property type="entry name" value="GNAT_dom"/>
</dbReference>
<accession>A0A2A9CPQ7</accession>
<proteinExistence type="predicted"/>
<dbReference type="GO" id="GO:0016747">
    <property type="term" value="F:acyltransferase activity, transferring groups other than amino-acyl groups"/>
    <property type="evidence" value="ECO:0007669"/>
    <property type="project" value="InterPro"/>
</dbReference>
<protein>
    <recommendedName>
        <fullName evidence="1">N-acetyltransferase domain-containing protein</fullName>
    </recommendedName>
</protein>
<keyword evidence="3" id="KW-1185">Reference proteome</keyword>
<dbReference type="Pfam" id="PF00583">
    <property type="entry name" value="Acetyltransf_1"/>
    <property type="match status" value="1"/>
</dbReference>
<dbReference type="Gene3D" id="3.40.630.30">
    <property type="match status" value="1"/>
</dbReference>
<dbReference type="RefSeq" id="WP_098459946.1">
    <property type="nucleotide sequence ID" value="NZ_PDJC01000001.1"/>
</dbReference>
<dbReference type="InterPro" id="IPR016794">
    <property type="entry name" value="UCP21603_acetyltransf"/>
</dbReference>
<dbReference type="Proteomes" id="UP000226079">
    <property type="component" value="Unassembled WGS sequence"/>
</dbReference>
<reference evidence="2 3" key="1">
    <citation type="submission" date="2017-10" db="EMBL/GenBank/DDBJ databases">
        <title>Sequencing the genomes of 1000 actinobacteria strains.</title>
        <authorList>
            <person name="Klenk H.-P."/>
        </authorList>
    </citation>
    <scope>NUCLEOTIDE SEQUENCE [LARGE SCALE GENOMIC DNA]</scope>
    <source>
        <strain evidence="2 3">DSM 15597</strain>
    </source>
</reference>
<dbReference type="SUPFAM" id="SSF55729">
    <property type="entry name" value="Acyl-CoA N-acyltransferases (Nat)"/>
    <property type="match status" value="1"/>
</dbReference>
<sequence>MEARILTPADEEAARLVIRQDPIQNVFVGSRIDAGVLNPGVPGLVWGWPSQQPAALLHCGANLAPVARTLDPVPAFVEAAGRRRTSQSIVGPSWLVMPFWRALAARWGRSYDAAREVRSRQPVMAISGAPLVAPEPRLRPIRPAEFGSYFQASVAMYTEEVGSDPGTGADSGYRSYCWWLVEHHRAFGIVEDGRVLFKADIGATNDHVAQIQGVWLDPSLRGQGLSSAAMAAVVEYVLAEFSVASLYVNDFNERAVRSYLRTGFEQVGEFATILY</sequence>
<comment type="caution">
    <text evidence="2">The sequence shown here is derived from an EMBL/GenBank/DDBJ whole genome shotgun (WGS) entry which is preliminary data.</text>
</comment>
<dbReference type="EMBL" id="PDJC01000001">
    <property type="protein sequence ID" value="PFG16404.1"/>
    <property type="molecule type" value="Genomic_DNA"/>
</dbReference>
<organism evidence="2 3">
    <name type="scientific">Propionicimonas paludicola</name>
    <dbReference type="NCBI Taxonomy" id="185243"/>
    <lineage>
        <taxon>Bacteria</taxon>
        <taxon>Bacillati</taxon>
        <taxon>Actinomycetota</taxon>
        <taxon>Actinomycetes</taxon>
        <taxon>Propionibacteriales</taxon>
        <taxon>Nocardioidaceae</taxon>
        <taxon>Propionicimonas</taxon>
    </lineage>
</organism>
<dbReference type="AlphaFoldDB" id="A0A2A9CPQ7"/>
<evidence type="ECO:0000259" key="1">
    <source>
        <dbReference type="PROSITE" id="PS51186"/>
    </source>
</evidence>
<dbReference type="PIRSF" id="PIRSF021603">
    <property type="entry name" value="UCP21603_acetyltransf"/>
    <property type="match status" value="1"/>
</dbReference>
<evidence type="ECO:0000313" key="3">
    <source>
        <dbReference type="Proteomes" id="UP000226079"/>
    </source>
</evidence>
<name>A0A2A9CPQ7_9ACTN</name>
<gene>
    <name evidence="2" type="ORF">ATK74_0941</name>
</gene>